<dbReference type="UniPathway" id="UPA00113">
    <property type="reaction ID" value="UER00532"/>
</dbReference>
<gene>
    <name evidence="18 21" type="primary">glmU</name>
    <name evidence="21" type="ORF">GT348_04220</name>
</gene>
<dbReference type="Proteomes" id="UP000463975">
    <property type="component" value="Chromosome"/>
</dbReference>
<dbReference type="PANTHER" id="PTHR43584">
    <property type="entry name" value="NUCLEOTIDYL TRANSFERASE"/>
    <property type="match status" value="1"/>
</dbReference>
<dbReference type="EC" id="2.7.7.23" evidence="18"/>
<evidence type="ECO:0000256" key="18">
    <source>
        <dbReference type="HAMAP-Rule" id="MF_01631"/>
    </source>
</evidence>
<dbReference type="GO" id="GO:0006048">
    <property type="term" value="P:UDP-N-acetylglucosamine biosynthetic process"/>
    <property type="evidence" value="ECO:0007669"/>
    <property type="project" value="UniProtKB-UniPathway"/>
</dbReference>
<feature type="binding site" evidence="18">
    <location>
        <position position="223"/>
    </location>
    <ligand>
        <name>Mg(2+)</name>
        <dbReference type="ChEBI" id="CHEBI:18420"/>
    </ligand>
</feature>
<comment type="catalytic activity">
    <reaction evidence="16 18">
        <text>N-acetyl-alpha-D-glucosamine 1-phosphate + UTP + H(+) = UDP-N-acetyl-alpha-D-glucosamine + diphosphate</text>
        <dbReference type="Rhea" id="RHEA:13509"/>
        <dbReference type="ChEBI" id="CHEBI:15378"/>
        <dbReference type="ChEBI" id="CHEBI:33019"/>
        <dbReference type="ChEBI" id="CHEBI:46398"/>
        <dbReference type="ChEBI" id="CHEBI:57705"/>
        <dbReference type="ChEBI" id="CHEBI:57776"/>
        <dbReference type="EC" id="2.7.7.23"/>
    </reaction>
</comment>
<dbReference type="CDD" id="cd02540">
    <property type="entry name" value="GT2_GlmU_N_bac"/>
    <property type="match status" value="1"/>
</dbReference>
<dbReference type="GO" id="GO:0005737">
    <property type="term" value="C:cytoplasm"/>
    <property type="evidence" value="ECO:0007669"/>
    <property type="project" value="UniProtKB-SubCell"/>
</dbReference>
<dbReference type="Pfam" id="PF12804">
    <property type="entry name" value="NTP_transf_3"/>
    <property type="match status" value="1"/>
</dbReference>
<dbReference type="GO" id="GO:0008360">
    <property type="term" value="P:regulation of cell shape"/>
    <property type="evidence" value="ECO:0007669"/>
    <property type="project" value="UniProtKB-KW"/>
</dbReference>
<dbReference type="GO" id="GO:0000287">
    <property type="term" value="F:magnesium ion binding"/>
    <property type="evidence" value="ECO:0007669"/>
    <property type="project" value="UniProtKB-UniRule"/>
</dbReference>
<comment type="function">
    <text evidence="17 18">Catalyzes the last two sequential reactions in the de novo biosynthetic pathway for UDP-N-acetylglucosamine (UDP-GlcNAc). The C-terminal domain catalyzes the transfer of acetyl group from acetyl coenzyme A to glucosamine-1-phosphate (GlcN-1-P) to produce N-acetylglucosamine-1-phosphate (GlcNAc-1-P), which is converted into UDP-GlcNAc by the transfer of uridine 5-monophosphate (from uridine 5-triphosphate), a reaction catalyzed by the N-terminal domain.</text>
</comment>
<evidence type="ECO:0000256" key="3">
    <source>
        <dbReference type="ARBA" id="ARBA00007947"/>
    </source>
</evidence>
<comment type="caution">
    <text evidence="18">Lacks conserved residue(s) required for the propagation of feature annotation.</text>
</comment>
<evidence type="ECO:0000256" key="16">
    <source>
        <dbReference type="ARBA" id="ARBA00048493"/>
    </source>
</evidence>
<feature type="binding site" evidence="18">
    <location>
        <position position="72"/>
    </location>
    <ligand>
        <name>UDP-N-acetyl-alpha-D-glucosamine</name>
        <dbReference type="ChEBI" id="CHEBI:57705"/>
    </ligand>
</feature>
<dbReference type="UniPathway" id="UPA00973"/>
<dbReference type="EC" id="2.3.1.157" evidence="18"/>
<reference evidence="21 22" key="1">
    <citation type="submission" date="2020-01" db="EMBL/GenBank/DDBJ databases">
        <title>Genome sequencing of strain KACC 21507.</title>
        <authorList>
            <person name="Heo J."/>
            <person name="Kim S.-J."/>
            <person name="Kim J.-S."/>
            <person name="Hong S.-B."/>
            <person name="Kwon S.-W."/>
        </authorList>
    </citation>
    <scope>NUCLEOTIDE SEQUENCE [LARGE SCALE GENOMIC DNA]</scope>
    <source>
        <strain evidence="21 22">KACC 21507</strain>
    </source>
</reference>
<feature type="domain" description="Mannose-1-phosphate guanyltransferase C-terminal" evidence="20">
    <location>
        <begin position="250"/>
        <end position="332"/>
    </location>
</feature>
<dbReference type="InterPro" id="IPR025877">
    <property type="entry name" value="MobA-like_NTP_Trfase"/>
</dbReference>
<keyword evidence="12 18" id="KW-0511">Multifunctional enzyme</keyword>
<accession>A0A6P1NDJ4</accession>
<feature type="binding site" evidence="18">
    <location>
        <position position="152"/>
    </location>
    <ligand>
        <name>UDP-N-acetyl-alpha-D-glucosamine</name>
        <dbReference type="ChEBI" id="CHEBI:57705"/>
    </ligand>
</feature>
<evidence type="ECO:0000259" key="20">
    <source>
        <dbReference type="Pfam" id="PF25087"/>
    </source>
</evidence>
<keyword evidence="14 18" id="KW-0961">Cell wall biogenesis/degradation</keyword>
<evidence type="ECO:0000256" key="11">
    <source>
        <dbReference type="ARBA" id="ARBA00022984"/>
    </source>
</evidence>
<keyword evidence="10 18" id="KW-0133">Cell shape</keyword>
<feature type="binding site" evidence="18">
    <location>
        <position position="137"/>
    </location>
    <ligand>
        <name>UDP-N-acetyl-alpha-D-glucosamine</name>
        <dbReference type="ChEBI" id="CHEBI:57705"/>
    </ligand>
</feature>
<evidence type="ECO:0000256" key="13">
    <source>
        <dbReference type="ARBA" id="ARBA00023315"/>
    </source>
</evidence>
<comment type="pathway">
    <text evidence="18">Nucleotide-sugar biosynthesis; UDP-N-acetyl-alpha-D-glucosamine biosynthesis; UDP-N-acetyl-alpha-D-glucosamine from N-acetyl-alpha-D-glucosamine 1-phosphate: step 1/1.</text>
</comment>
<dbReference type="GO" id="GO:0009245">
    <property type="term" value="P:lipid A biosynthetic process"/>
    <property type="evidence" value="ECO:0007669"/>
    <property type="project" value="UniProtKB-UniRule"/>
</dbReference>
<feature type="region of interest" description="Pyrophosphorylase" evidence="18">
    <location>
        <begin position="1"/>
        <end position="225"/>
    </location>
</feature>
<feature type="binding site" evidence="18">
    <location>
        <position position="24"/>
    </location>
    <ligand>
        <name>UDP-N-acetyl-alpha-D-glucosamine</name>
        <dbReference type="ChEBI" id="CHEBI:57705"/>
    </ligand>
</feature>
<evidence type="ECO:0000256" key="7">
    <source>
        <dbReference type="ARBA" id="ARBA00022723"/>
    </source>
</evidence>
<dbReference type="KEGG" id="bomb:GT348_04220"/>
<comment type="cofactor">
    <cofactor evidence="18">
        <name>Mg(2+)</name>
        <dbReference type="ChEBI" id="CHEBI:18420"/>
    </cofactor>
    <text evidence="18">Binds 1 Mg(2+) ion per subunit.</text>
</comment>
<evidence type="ECO:0000256" key="1">
    <source>
        <dbReference type="ARBA" id="ARBA00004496"/>
    </source>
</evidence>
<evidence type="ECO:0000256" key="4">
    <source>
        <dbReference type="ARBA" id="ARBA00022490"/>
    </source>
</evidence>
<proteinExistence type="inferred from homology"/>
<feature type="binding site" evidence="18">
    <location>
        <begin position="77"/>
        <end position="78"/>
    </location>
    <ligand>
        <name>UDP-N-acetyl-alpha-D-glucosamine</name>
        <dbReference type="ChEBI" id="CHEBI:57705"/>
    </ligand>
</feature>
<feature type="region of interest" description="Linker" evidence="18">
    <location>
        <begin position="226"/>
        <end position="246"/>
    </location>
</feature>
<comment type="similarity">
    <text evidence="3 18">In the N-terminal section; belongs to the N-acetylglucosamine-1-phosphate uridyltransferase family.</text>
</comment>
<dbReference type="PANTHER" id="PTHR43584:SF3">
    <property type="entry name" value="BIFUNCTIONAL PROTEIN GLMU"/>
    <property type="match status" value="1"/>
</dbReference>
<dbReference type="Gene3D" id="2.160.10.10">
    <property type="entry name" value="Hexapeptide repeat proteins"/>
    <property type="match status" value="1"/>
</dbReference>
<keyword evidence="11 18" id="KW-0573">Peptidoglycan synthesis</keyword>
<evidence type="ECO:0000256" key="5">
    <source>
        <dbReference type="ARBA" id="ARBA00022679"/>
    </source>
</evidence>
<feature type="binding site" evidence="18">
    <location>
        <position position="330"/>
    </location>
    <ligand>
        <name>UDP-N-acetyl-alpha-D-glucosamine</name>
        <dbReference type="ChEBI" id="CHEBI:57705"/>
    </ligand>
</feature>
<keyword evidence="4 18" id="KW-0963">Cytoplasm</keyword>
<keyword evidence="8 18" id="KW-0677">Repeat</keyword>
<feature type="region of interest" description="N-acetyltransferase" evidence="18">
    <location>
        <begin position="247"/>
        <end position="443"/>
    </location>
</feature>
<keyword evidence="7 18" id="KW-0479">Metal-binding</keyword>
<name>A0A6P1NDJ4_9PROT</name>
<dbReference type="InterPro" id="IPR056729">
    <property type="entry name" value="GMPPB_C"/>
</dbReference>
<evidence type="ECO:0000256" key="10">
    <source>
        <dbReference type="ARBA" id="ARBA00022960"/>
    </source>
</evidence>
<dbReference type="AlphaFoldDB" id="A0A6P1NDJ4"/>
<dbReference type="InterPro" id="IPR038009">
    <property type="entry name" value="GlmU_C_LbH"/>
</dbReference>
<evidence type="ECO:0000313" key="22">
    <source>
        <dbReference type="Proteomes" id="UP000463975"/>
    </source>
</evidence>
<keyword evidence="5 18" id="KW-0808">Transferase</keyword>
<dbReference type="CDD" id="cd03353">
    <property type="entry name" value="LbH_GlmU_C"/>
    <property type="match status" value="1"/>
</dbReference>
<sequence length="443" mass="47632">MTPSLTAVILAAGKGTRMRSSKPKAMQPLAHKPMVAYLIDSVARLTDKIIVVIGPDMADLEQAVAPHKVIIQTERKGTGHAALTASEAFGEGDVIILNADNPLVSSETLASLVKLRRTEKAALTVIGMNLDDPAQYGRLVQNQHGEIERIVEYKDATEQERSITLCNAGMICAPASSLRKWLKDITPHNAQNELYLTDIVGFAAKEGSVLCLQADQDELVGINSRAELARAEQLLQKKLRLRAMDNGVTLIDPSSVYFSADTIIEPDVLIEPNVFIGPGVTIKTGAHIKAFSHLEGCVVGENSLIGPYARLRPGTICEEGTHIGNFVELKNTTLGRKSKANHLTYLGDSEIGPNVNIGAGTITCNYDGYFKHKTTIGAHSFIGSNTIMVAPLKIDDNTLIAAGSVLTKDVPSGAMAFGRAQQVNIEGRGSAYKERLKAKKDQS</sequence>
<feature type="binding site" evidence="18">
    <location>
        <position position="359"/>
    </location>
    <ligand>
        <name>acetyl-CoA</name>
        <dbReference type="ChEBI" id="CHEBI:57288"/>
    </ligand>
</feature>
<comment type="pathway">
    <text evidence="18">Nucleotide-sugar biosynthesis; UDP-N-acetyl-alpha-D-glucosamine biosynthesis; N-acetyl-alpha-D-glucosamine 1-phosphate from alpha-D-glucosamine 6-phosphate (route II): step 2/2.</text>
</comment>
<evidence type="ECO:0000256" key="12">
    <source>
        <dbReference type="ARBA" id="ARBA00023268"/>
    </source>
</evidence>
<keyword evidence="9 18" id="KW-0460">Magnesium</keyword>
<feature type="binding site" evidence="18">
    <location>
        <begin position="10"/>
        <end position="13"/>
    </location>
    <ligand>
        <name>UDP-N-acetyl-alpha-D-glucosamine</name>
        <dbReference type="ChEBI" id="CHEBI:57705"/>
    </ligand>
</feature>
<feature type="binding site" evidence="18">
    <location>
        <position position="419"/>
    </location>
    <ligand>
        <name>acetyl-CoA</name>
        <dbReference type="ChEBI" id="CHEBI:57288"/>
    </ligand>
</feature>
<keyword evidence="22" id="KW-1185">Reference proteome</keyword>
<dbReference type="GO" id="GO:0016020">
    <property type="term" value="C:membrane"/>
    <property type="evidence" value="ECO:0007669"/>
    <property type="project" value="GOC"/>
</dbReference>
<feature type="active site" description="Proton acceptor" evidence="18">
    <location>
        <position position="342"/>
    </location>
</feature>
<feature type="domain" description="MobA-like NTP transferase" evidence="19">
    <location>
        <begin position="7"/>
        <end position="126"/>
    </location>
</feature>
<dbReference type="InterPro" id="IPR029044">
    <property type="entry name" value="Nucleotide-diphossugar_trans"/>
</dbReference>
<dbReference type="GO" id="GO:0071555">
    <property type="term" value="P:cell wall organization"/>
    <property type="evidence" value="ECO:0007669"/>
    <property type="project" value="UniProtKB-KW"/>
</dbReference>
<feature type="binding site" evidence="18">
    <location>
        <position position="167"/>
    </location>
    <ligand>
        <name>UDP-N-acetyl-alpha-D-glucosamine</name>
        <dbReference type="ChEBI" id="CHEBI:57705"/>
    </ligand>
</feature>
<dbReference type="Pfam" id="PF25087">
    <property type="entry name" value="GMPPB_C"/>
    <property type="match status" value="1"/>
</dbReference>
<evidence type="ECO:0000256" key="17">
    <source>
        <dbReference type="ARBA" id="ARBA00049628"/>
    </source>
</evidence>
<feature type="binding site" evidence="18">
    <location>
        <position position="384"/>
    </location>
    <ligand>
        <name>acetyl-CoA</name>
        <dbReference type="ChEBI" id="CHEBI:57288"/>
    </ligand>
</feature>
<comment type="catalytic activity">
    <reaction evidence="15 18">
        <text>alpha-D-glucosamine 1-phosphate + acetyl-CoA = N-acetyl-alpha-D-glucosamine 1-phosphate + CoA + H(+)</text>
        <dbReference type="Rhea" id="RHEA:13725"/>
        <dbReference type="ChEBI" id="CHEBI:15378"/>
        <dbReference type="ChEBI" id="CHEBI:57287"/>
        <dbReference type="ChEBI" id="CHEBI:57288"/>
        <dbReference type="ChEBI" id="CHEBI:57776"/>
        <dbReference type="ChEBI" id="CHEBI:58516"/>
        <dbReference type="EC" id="2.3.1.157"/>
    </reaction>
</comment>
<evidence type="ECO:0000256" key="6">
    <source>
        <dbReference type="ARBA" id="ARBA00022695"/>
    </source>
</evidence>
<keyword evidence="13 18" id="KW-0012">Acyltransferase</keyword>
<organism evidence="21 22">
    <name type="scientific">Aristophania vespae</name>
    <dbReference type="NCBI Taxonomy" id="2697033"/>
    <lineage>
        <taxon>Bacteria</taxon>
        <taxon>Pseudomonadati</taxon>
        <taxon>Pseudomonadota</taxon>
        <taxon>Alphaproteobacteria</taxon>
        <taxon>Acetobacterales</taxon>
        <taxon>Acetobacteraceae</taxon>
        <taxon>Aristophania</taxon>
    </lineage>
</organism>
<protein>
    <recommendedName>
        <fullName evidence="18">Bifunctional protein GlmU</fullName>
    </recommendedName>
    <domain>
        <recommendedName>
            <fullName evidence="18">UDP-N-acetylglucosamine pyrophosphorylase</fullName>
            <ecNumber evidence="18">2.7.7.23</ecNumber>
        </recommendedName>
        <alternativeName>
            <fullName evidence="18">N-acetylglucosamine-1-phosphate uridyltransferase</fullName>
        </alternativeName>
    </domain>
    <domain>
        <recommendedName>
            <fullName evidence="18">Glucosamine-1-phosphate N-acetyltransferase</fullName>
            <ecNumber evidence="18">2.3.1.157</ecNumber>
        </recommendedName>
    </domain>
</protein>
<dbReference type="NCBIfam" id="NF010933">
    <property type="entry name" value="PRK14353.1"/>
    <property type="match status" value="1"/>
</dbReference>
<feature type="binding site" evidence="18">
    <location>
        <position position="100"/>
    </location>
    <ligand>
        <name>Mg(2+)</name>
        <dbReference type="ChEBI" id="CHEBI:18420"/>
    </ligand>
</feature>
<comment type="subunit">
    <text evidence="18">Homotrimer.</text>
</comment>
<evidence type="ECO:0000259" key="19">
    <source>
        <dbReference type="Pfam" id="PF12804"/>
    </source>
</evidence>
<evidence type="ECO:0000256" key="2">
    <source>
        <dbReference type="ARBA" id="ARBA00007707"/>
    </source>
</evidence>
<feature type="binding site" evidence="18">
    <location>
        <position position="223"/>
    </location>
    <ligand>
        <name>UDP-N-acetyl-alpha-D-glucosamine</name>
        <dbReference type="ChEBI" id="CHEBI:57705"/>
    </ligand>
</feature>
<evidence type="ECO:0000256" key="15">
    <source>
        <dbReference type="ARBA" id="ARBA00048247"/>
    </source>
</evidence>
<comment type="pathway">
    <text evidence="18">Bacterial outer membrane biogenesis; LPS lipid A biosynthesis.</text>
</comment>
<keyword evidence="6 18" id="KW-0548">Nucleotidyltransferase</keyword>
<dbReference type="InterPro" id="IPR011004">
    <property type="entry name" value="Trimer_LpxA-like_sf"/>
</dbReference>
<evidence type="ECO:0000313" key="21">
    <source>
        <dbReference type="EMBL" id="QHI95578.1"/>
    </source>
</evidence>
<evidence type="ECO:0000256" key="8">
    <source>
        <dbReference type="ARBA" id="ARBA00022737"/>
    </source>
</evidence>
<comment type="similarity">
    <text evidence="2 18">In the C-terminal section; belongs to the transferase hexapeptide repeat family.</text>
</comment>
<dbReference type="InterPro" id="IPR005882">
    <property type="entry name" value="Bifunctional_GlmU"/>
</dbReference>
<dbReference type="GO" id="GO:0009252">
    <property type="term" value="P:peptidoglycan biosynthetic process"/>
    <property type="evidence" value="ECO:0007669"/>
    <property type="project" value="UniProtKB-UniRule"/>
</dbReference>
<dbReference type="RefSeq" id="WP_160618654.1">
    <property type="nucleotide sequence ID" value="NZ_CP047652.1"/>
</dbReference>
<dbReference type="Pfam" id="PF14602">
    <property type="entry name" value="Hexapep_2"/>
    <property type="match status" value="1"/>
</dbReference>
<feature type="binding site" evidence="18">
    <location>
        <position position="402"/>
    </location>
    <ligand>
        <name>acetyl-CoA</name>
        <dbReference type="ChEBI" id="CHEBI:57288"/>
    </ligand>
</feature>
<dbReference type="GO" id="GO:0019134">
    <property type="term" value="F:glucosamine-1-phosphate N-acetyltransferase activity"/>
    <property type="evidence" value="ECO:0007669"/>
    <property type="project" value="UniProtKB-UniRule"/>
</dbReference>
<evidence type="ECO:0000256" key="9">
    <source>
        <dbReference type="ARBA" id="ARBA00022842"/>
    </source>
</evidence>
<feature type="binding site" evidence="18">
    <location>
        <position position="356"/>
    </location>
    <ligand>
        <name>UDP-N-acetyl-alpha-D-glucosamine</name>
        <dbReference type="ChEBI" id="CHEBI:57705"/>
    </ligand>
</feature>
<dbReference type="SUPFAM" id="SSF53448">
    <property type="entry name" value="Nucleotide-diphospho-sugar transferases"/>
    <property type="match status" value="1"/>
</dbReference>
<feature type="binding site" evidence="18">
    <location>
        <begin position="365"/>
        <end position="366"/>
    </location>
    <ligand>
        <name>acetyl-CoA</name>
        <dbReference type="ChEBI" id="CHEBI:57288"/>
    </ligand>
</feature>
<dbReference type="Gene3D" id="3.90.550.10">
    <property type="entry name" value="Spore Coat Polysaccharide Biosynthesis Protein SpsA, Chain A"/>
    <property type="match status" value="1"/>
</dbReference>
<dbReference type="EMBL" id="CP047652">
    <property type="protein sequence ID" value="QHI95578.1"/>
    <property type="molecule type" value="Genomic_DNA"/>
</dbReference>
<feature type="binding site" evidence="18">
    <location>
        <position position="345"/>
    </location>
    <ligand>
        <name>UDP-N-acetyl-alpha-D-glucosamine</name>
        <dbReference type="ChEBI" id="CHEBI:57705"/>
    </ligand>
</feature>
<dbReference type="NCBIfam" id="TIGR01173">
    <property type="entry name" value="glmU"/>
    <property type="match status" value="1"/>
</dbReference>
<dbReference type="InterPro" id="IPR050065">
    <property type="entry name" value="GlmU-like"/>
</dbReference>
<dbReference type="GO" id="GO:0000902">
    <property type="term" value="P:cell morphogenesis"/>
    <property type="evidence" value="ECO:0007669"/>
    <property type="project" value="UniProtKB-UniRule"/>
</dbReference>
<dbReference type="SUPFAM" id="SSF51161">
    <property type="entry name" value="Trimeric LpxA-like enzymes"/>
    <property type="match status" value="1"/>
</dbReference>
<comment type="subcellular location">
    <subcellularLocation>
        <location evidence="1 18">Cytoplasm</location>
    </subcellularLocation>
</comment>
<dbReference type="HAMAP" id="MF_01631">
    <property type="entry name" value="GlmU"/>
    <property type="match status" value="1"/>
</dbReference>
<dbReference type="GO" id="GO:0003977">
    <property type="term" value="F:UDP-N-acetylglucosamine diphosphorylase activity"/>
    <property type="evidence" value="ECO:0007669"/>
    <property type="project" value="UniProtKB-UniRule"/>
</dbReference>
<evidence type="ECO:0000256" key="14">
    <source>
        <dbReference type="ARBA" id="ARBA00023316"/>
    </source>
</evidence>
<dbReference type="InterPro" id="IPR001451">
    <property type="entry name" value="Hexapep"/>
</dbReference>
<feature type="binding site" evidence="18">
    <location>
        <position position="312"/>
    </location>
    <ligand>
        <name>UDP-N-acetyl-alpha-D-glucosamine</name>
        <dbReference type="ChEBI" id="CHEBI:57705"/>
    </ligand>
</feature>